<feature type="domain" description="Hflx-type G" evidence="10">
    <location>
        <begin position="219"/>
        <end position="385"/>
    </location>
</feature>
<evidence type="ECO:0000313" key="11">
    <source>
        <dbReference type="EMBL" id="KUK46800.1"/>
    </source>
</evidence>
<keyword evidence="2 8" id="KW-0479">Metal-binding</keyword>
<dbReference type="GO" id="GO:0005737">
    <property type="term" value="C:cytoplasm"/>
    <property type="evidence" value="ECO:0007669"/>
    <property type="project" value="UniProtKB-SubCell"/>
</dbReference>
<evidence type="ECO:0000256" key="1">
    <source>
        <dbReference type="ARBA" id="ARBA00022490"/>
    </source>
</evidence>
<evidence type="ECO:0000313" key="12">
    <source>
        <dbReference type="Proteomes" id="UP000064249"/>
    </source>
</evidence>
<dbReference type="GO" id="GO:0043022">
    <property type="term" value="F:ribosome binding"/>
    <property type="evidence" value="ECO:0007669"/>
    <property type="project" value="TreeGrafter"/>
</dbReference>
<comment type="subcellular location">
    <subcellularLocation>
        <location evidence="6">Cytoplasm</location>
    </subcellularLocation>
    <text evidence="6">May associate with membranes.</text>
</comment>
<feature type="binding site" evidence="7">
    <location>
        <begin position="250"/>
        <end position="254"/>
    </location>
    <ligand>
        <name>GTP</name>
        <dbReference type="ChEBI" id="CHEBI:37565"/>
    </ligand>
</feature>
<feature type="coiled-coil region" evidence="9">
    <location>
        <begin position="178"/>
        <end position="212"/>
    </location>
</feature>
<evidence type="ECO:0000256" key="3">
    <source>
        <dbReference type="ARBA" id="ARBA00022741"/>
    </source>
</evidence>
<dbReference type="InterPro" id="IPR027417">
    <property type="entry name" value="P-loop_NTPase"/>
</dbReference>
<dbReference type="FunFam" id="3.40.50.300:FF:000173">
    <property type="entry name" value="GTPase HflX"/>
    <property type="match status" value="1"/>
</dbReference>
<dbReference type="InterPro" id="IPR032305">
    <property type="entry name" value="GTP-bd_M"/>
</dbReference>
<evidence type="ECO:0000256" key="4">
    <source>
        <dbReference type="ARBA" id="ARBA00022842"/>
    </source>
</evidence>
<evidence type="ECO:0000259" key="10">
    <source>
        <dbReference type="PROSITE" id="PS51705"/>
    </source>
</evidence>
<dbReference type="NCBIfam" id="TIGR03156">
    <property type="entry name" value="GTP_HflX"/>
    <property type="match status" value="1"/>
</dbReference>
<keyword evidence="3 6" id="KW-0547">Nucleotide-binding</keyword>
<dbReference type="GO" id="GO:0005525">
    <property type="term" value="F:GTP binding"/>
    <property type="evidence" value="ECO:0007669"/>
    <property type="project" value="UniProtKB-UniRule"/>
</dbReference>
<proteinExistence type="inferred from homology"/>
<dbReference type="Gene3D" id="6.10.250.2860">
    <property type="match status" value="1"/>
</dbReference>
<accession>A0A101FYF9</accession>
<name>A0A101FYF9_9CHLR</name>
<evidence type="ECO:0000256" key="2">
    <source>
        <dbReference type="ARBA" id="ARBA00022723"/>
    </source>
</evidence>
<feature type="binding site" evidence="8">
    <location>
        <position position="232"/>
    </location>
    <ligand>
        <name>Mg(2+)</name>
        <dbReference type="ChEBI" id="CHEBI:18420"/>
    </ligand>
</feature>
<feature type="binding site" evidence="8">
    <location>
        <position position="252"/>
    </location>
    <ligand>
        <name>Mg(2+)</name>
        <dbReference type="ChEBI" id="CHEBI:18420"/>
    </ligand>
</feature>
<dbReference type="SUPFAM" id="SSF52540">
    <property type="entry name" value="P-loop containing nucleoside triphosphate hydrolases"/>
    <property type="match status" value="1"/>
</dbReference>
<comment type="caution">
    <text evidence="11">The sequence shown here is derived from an EMBL/GenBank/DDBJ whole genome shotgun (WGS) entry which is preliminary data.</text>
</comment>
<dbReference type="HAMAP" id="MF_00900">
    <property type="entry name" value="GTPase_HflX"/>
    <property type="match status" value="1"/>
</dbReference>
<dbReference type="PRINTS" id="PR00326">
    <property type="entry name" value="GTP1OBG"/>
</dbReference>
<gene>
    <name evidence="6" type="primary">hflX</name>
    <name evidence="11" type="ORF">XD73_0326</name>
</gene>
<dbReference type="PATRIC" id="fig|167964.4.peg.272"/>
<dbReference type="Pfam" id="PF16360">
    <property type="entry name" value="GTP-bdg_M"/>
    <property type="match status" value="1"/>
</dbReference>
<dbReference type="PANTHER" id="PTHR10229:SF0">
    <property type="entry name" value="GTP-BINDING PROTEIN 6-RELATED"/>
    <property type="match status" value="1"/>
</dbReference>
<dbReference type="Gene3D" id="3.40.50.11060">
    <property type="entry name" value="GTPase HflX, N-terminal domain"/>
    <property type="match status" value="1"/>
</dbReference>
<dbReference type="PIRSF" id="PIRSF006809">
    <property type="entry name" value="GTP-binding_hflX_prd"/>
    <property type="match status" value="1"/>
</dbReference>
<dbReference type="InterPro" id="IPR025121">
    <property type="entry name" value="GTPase_HflX_N"/>
</dbReference>
<evidence type="ECO:0000256" key="9">
    <source>
        <dbReference type="SAM" id="Coils"/>
    </source>
</evidence>
<dbReference type="Gene3D" id="3.40.50.300">
    <property type="entry name" value="P-loop containing nucleotide triphosphate hydrolases"/>
    <property type="match status" value="1"/>
</dbReference>
<dbReference type="AlphaFoldDB" id="A0A101FYF9"/>
<dbReference type="CDD" id="cd01878">
    <property type="entry name" value="HflX"/>
    <property type="match status" value="1"/>
</dbReference>
<keyword evidence="5 6" id="KW-0342">GTP-binding</keyword>
<dbReference type="PANTHER" id="PTHR10229">
    <property type="entry name" value="GTP-BINDING PROTEIN HFLX"/>
    <property type="match status" value="1"/>
</dbReference>
<dbReference type="InterPro" id="IPR006073">
    <property type="entry name" value="GTP-bd"/>
</dbReference>
<comment type="function">
    <text evidence="6">GTPase that associates with the 50S ribosomal subunit and may have a role during protein synthesis or ribosome biogenesis.</text>
</comment>
<feature type="binding site" evidence="7">
    <location>
        <begin position="363"/>
        <end position="365"/>
    </location>
    <ligand>
        <name>GTP</name>
        <dbReference type="ChEBI" id="CHEBI:37565"/>
    </ligand>
</feature>
<keyword evidence="4 8" id="KW-0460">Magnesium</keyword>
<keyword evidence="9" id="KW-0175">Coiled coil</keyword>
<dbReference type="EMBL" id="LGFU01000007">
    <property type="protein sequence ID" value="KUK46800.1"/>
    <property type="molecule type" value="Genomic_DNA"/>
</dbReference>
<protein>
    <recommendedName>
        <fullName evidence="6">GTPase HflX</fullName>
    </recommendedName>
    <alternativeName>
        <fullName evidence="6">GTP-binding protein HflX</fullName>
    </alternativeName>
</protein>
<dbReference type="Pfam" id="PF01926">
    <property type="entry name" value="MMR_HSR1"/>
    <property type="match status" value="1"/>
</dbReference>
<dbReference type="InterPro" id="IPR005225">
    <property type="entry name" value="Small_GTP-bd"/>
</dbReference>
<dbReference type="FunFam" id="3.40.50.11060:FF:000001">
    <property type="entry name" value="GTPase HflX"/>
    <property type="match status" value="1"/>
</dbReference>
<keyword evidence="1 6" id="KW-0963">Cytoplasm</keyword>
<dbReference type="GO" id="GO:0046872">
    <property type="term" value="F:metal ion binding"/>
    <property type="evidence" value="ECO:0007669"/>
    <property type="project" value="UniProtKB-KW"/>
</dbReference>
<evidence type="ECO:0000256" key="7">
    <source>
        <dbReference type="PIRSR" id="PIRSR006809-1"/>
    </source>
</evidence>
<dbReference type="Pfam" id="PF13167">
    <property type="entry name" value="GTP-bdg_N"/>
    <property type="match status" value="1"/>
</dbReference>
<dbReference type="InterPro" id="IPR042108">
    <property type="entry name" value="GTPase_HflX_N_sf"/>
</dbReference>
<dbReference type="Proteomes" id="UP000064249">
    <property type="component" value="Unassembled WGS sequence"/>
</dbReference>
<reference evidence="11 12" key="1">
    <citation type="journal article" date="2015" name="MBio">
        <title>Genome-Resolved Metagenomic Analysis Reveals Roles for Candidate Phyla and Other Microbial Community Members in Biogeochemical Transformations in Oil Reservoirs.</title>
        <authorList>
            <person name="Hu P."/>
            <person name="Tom L."/>
            <person name="Singh A."/>
            <person name="Thomas B.C."/>
            <person name="Baker B.J."/>
            <person name="Piceno Y.M."/>
            <person name="Andersen G.L."/>
            <person name="Banfield J.F."/>
        </authorList>
    </citation>
    <scope>NUCLEOTIDE SEQUENCE [LARGE SCALE GENOMIC DNA]</scope>
    <source>
        <strain evidence="11">46_16</strain>
    </source>
</reference>
<feature type="binding site" evidence="7">
    <location>
        <begin position="225"/>
        <end position="232"/>
    </location>
    <ligand>
        <name>GTP</name>
        <dbReference type="ChEBI" id="CHEBI:37565"/>
    </ligand>
</feature>
<dbReference type="NCBIfam" id="TIGR00231">
    <property type="entry name" value="small_GTP"/>
    <property type="match status" value="1"/>
</dbReference>
<dbReference type="GO" id="GO:0003924">
    <property type="term" value="F:GTPase activity"/>
    <property type="evidence" value="ECO:0007669"/>
    <property type="project" value="UniProtKB-UniRule"/>
</dbReference>
<dbReference type="InterPro" id="IPR016496">
    <property type="entry name" value="GTPase_HflX"/>
</dbReference>
<dbReference type="PROSITE" id="PS51705">
    <property type="entry name" value="G_HFLX"/>
    <property type="match status" value="1"/>
</dbReference>
<feature type="binding site" evidence="7">
    <location>
        <begin position="338"/>
        <end position="341"/>
    </location>
    <ligand>
        <name>GTP</name>
        <dbReference type="ChEBI" id="CHEBI:37565"/>
    </ligand>
</feature>
<evidence type="ECO:0000256" key="8">
    <source>
        <dbReference type="PIRSR" id="PIRSR006809-2"/>
    </source>
</evidence>
<evidence type="ECO:0000256" key="6">
    <source>
        <dbReference type="HAMAP-Rule" id="MF_00900"/>
    </source>
</evidence>
<dbReference type="InterPro" id="IPR030394">
    <property type="entry name" value="G_HFLX_dom"/>
</dbReference>
<comment type="subunit">
    <text evidence="6">Monomer. Associates with the 50S ribosomal subunit.</text>
</comment>
<evidence type="ECO:0000256" key="5">
    <source>
        <dbReference type="ARBA" id="ARBA00023134"/>
    </source>
</evidence>
<comment type="cofactor">
    <cofactor evidence="8">
        <name>Mg(2+)</name>
        <dbReference type="ChEBI" id="CHEBI:18420"/>
    </cofactor>
</comment>
<organism evidence="11 12">
    <name type="scientific">Anaerolinea thermophila</name>
    <dbReference type="NCBI Taxonomy" id="167964"/>
    <lineage>
        <taxon>Bacteria</taxon>
        <taxon>Bacillati</taxon>
        <taxon>Chloroflexota</taxon>
        <taxon>Anaerolineae</taxon>
        <taxon>Anaerolineales</taxon>
        <taxon>Anaerolineaceae</taxon>
        <taxon>Anaerolinea</taxon>
    </lineage>
</organism>
<sequence>MAKNLVLSTTPPREKAILVGIECATENSLLSMESSLEELYLLSDTAGVEVVGELTQKLDKPNPSTFIGSGKVNELKELVSVLQADMVIFDEELNPRNFRELEEQLPEGTKVIDRTGLILDIFAQHANTSEGKLQVQLAQYEYLYPRLTRAWTHLVRQAGGGAGRTGSVGGVGLRGPGETQLEVDRRKIREQISALKNELDKVQDHRQQTRLKRKKANMPLIAMVGYTNAGKSTLLNRLTKADVYVADQLFATLDPTTRKLWLSDGKEVLITDTVGFIQKLPHQLVAAFRATMEDIVEADLLLHVVDISNPDAYAQWQSVIQTLIEIKADDIPMLTILNKCDKKVEESEINRNFPQFQNAVRISAKTGLGMEDLQVRIKENLYDATMSISVKIPYKQMNLINLFHQSGLVENVVNEVDYTSINGKIPARLYRLFTPYKV</sequence>
<feature type="binding site" evidence="7">
    <location>
        <begin position="272"/>
        <end position="275"/>
    </location>
    <ligand>
        <name>GTP</name>
        <dbReference type="ChEBI" id="CHEBI:37565"/>
    </ligand>
</feature>
<comment type="similarity">
    <text evidence="6">Belongs to the TRAFAC class OBG-HflX-like GTPase superfamily. HflX GTPase family.</text>
</comment>